<dbReference type="AlphaFoldDB" id="A0A1X0NZA3"/>
<dbReference type="RefSeq" id="XP_028883536.1">
    <property type="nucleotide sequence ID" value="XM_029025220.1"/>
</dbReference>
<organism evidence="2 3">
    <name type="scientific">Trypanosoma theileri</name>
    <dbReference type="NCBI Taxonomy" id="67003"/>
    <lineage>
        <taxon>Eukaryota</taxon>
        <taxon>Discoba</taxon>
        <taxon>Euglenozoa</taxon>
        <taxon>Kinetoplastea</taxon>
        <taxon>Metakinetoplastina</taxon>
        <taxon>Trypanosomatida</taxon>
        <taxon>Trypanosomatidae</taxon>
        <taxon>Trypanosoma</taxon>
    </lineage>
</organism>
<dbReference type="Proteomes" id="UP000192257">
    <property type="component" value="Unassembled WGS sequence"/>
</dbReference>
<comment type="caution">
    <text evidence="2">The sequence shown here is derived from an EMBL/GenBank/DDBJ whole genome shotgun (WGS) entry which is preliminary data.</text>
</comment>
<name>A0A1X0NZA3_9TRYP</name>
<feature type="compositionally biased region" description="Basic and acidic residues" evidence="1">
    <location>
        <begin position="11"/>
        <end position="20"/>
    </location>
</feature>
<gene>
    <name evidence="2" type="ORF">TM35_000122450</name>
</gene>
<evidence type="ECO:0000256" key="1">
    <source>
        <dbReference type="SAM" id="MobiDB-lite"/>
    </source>
</evidence>
<dbReference type="GeneID" id="39985000"/>
<evidence type="ECO:0000313" key="2">
    <source>
        <dbReference type="EMBL" id="ORC89470.1"/>
    </source>
</evidence>
<dbReference type="EMBL" id="NBCO01000012">
    <property type="protein sequence ID" value="ORC89470.1"/>
    <property type="molecule type" value="Genomic_DNA"/>
</dbReference>
<reference evidence="2 3" key="1">
    <citation type="submission" date="2017-03" db="EMBL/GenBank/DDBJ databases">
        <title>An alternative strategy for trypanosome survival in the mammalian bloodstream revealed through genome and transcriptome analysis of the ubiquitous bovine parasite Trypanosoma (Megatrypanum) theileri.</title>
        <authorList>
            <person name="Kelly S."/>
            <person name="Ivens A."/>
            <person name="Mott A."/>
            <person name="O'Neill E."/>
            <person name="Emms D."/>
            <person name="Macleod O."/>
            <person name="Voorheis P."/>
            <person name="Matthews J."/>
            <person name="Matthews K."/>
            <person name="Carrington M."/>
        </authorList>
    </citation>
    <scope>NUCLEOTIDE SEQUENCE [LARGE SCALE GENOMIC DNA]</scope>
    <source>
        <strain evidence="2">Edinburgh</strain>
    </source>
</reference>
<keyword evidence="3" id="KW-1185">Reference proteome</keyword>
<feature type="region of interest" description="Disordered" evidence="1">
    <location>
        <begin position="1"/>
        <end position="22"/>
    </location>
</feature>
<dbReference type="OrthoDB" id="241992at2759"/>
<accession>A0A1X0NZA3</accession>
<protein>
    <submittedName>
        <fullName evidence="2">Uncharacterized protein</fullName>
    </submittedName>
</protein>
<sequence>MTHDLTQQKQKRQEEEREITPTDAIRIQQELKRCGCEPVAAECHGRMFPSQYGSPSQMLRWATPYQLSGERQQREKRNHTSFLSSLSASYIRVEPCIHHKCKKNKKCIDTIDPQSTKTTMKPPPFPSIAARLENDIALGLAASLWDSGNVVGHCNDRLAHLLVLSTTIVQSMRKEERKEKEVFLSLQLREAFMSLIEHLVYLECVAANALLRTPSKPQEEEKEEEYFERTQGWWLKCSESDFFYKKVTEMKIPSVYFTTAVESTTRVLKGLVEPKTLTGPTVSPTWQYSLVRTANDVPNRYDILDAIAYVLQPCRNLTIRRTFCAVARQLGLDILRAAGEDNVGIRGAAAAIHILQYINGRALCLTVEEREVARKLGKTLEKKEQYLTALMSPEILNEATQPIRELIREVYIFGGT</sequence>
<evidence type="ECO:0000313" key="3">
    <source>
        <dbReference type="Proteomes" id="UP000192257"/>
    </source>
</evidence>
<proteinExistence type="predicted"/>
<dbReference type="VEuPathDB" id="TriTrypDB:TM35_000122450"/>